<dbReference type="AlphaFoldDB" id="A0A8H5HDR0"/>
<sequence length="101" mass="11105">MFKSIQWILLLWLGLASWALSAPLPLPMLEPGLEFELERRSINEVESFDALLPVPIVVATAIAVEEPSTATDVAVVDDDADPSEDLNQTRSEPGDFTIVNR</sequence>
<keyword evidence="4" id="KW-1185">Reference proteome</keyword>
<reference evidence="3 4" key="1">
    <citation type="journal article" date="2020" name="ISME J.">
        <title>Uncovering the hidden diversity of litter-decomposition mechanisms in mushroom-forming fungi.</title>
        <authorList>
            <person name="Floudas D."/>
            <person name="Bentzer J."/>
            <person name="Ahren D."/>
            <person name="Johansson T."/>
            <person name="Persson P."/>
            <person name="Tunlid A."/>
        </authorList>
    </citation>
    <scope>NUCLEOTIDE SEQUENCE [LARGE SCALE GENOMIC DNA]</scope>
    <source>
        <strain evidence="3 4">CBS 406.79</strain>
    </source>
</reference>
<evidence type="ECO:0000313" key="4">
    <source>
        <dbReference type="Proteomes" id="UP000518752"/>
    </source>
</evidence>
<proteinExistence type="predicted"/>
<protein>
    <recommendedName>
        <fullName evidence="5">Secreted protein</fullName>
    </recommendedName>
</protein>
<dbReference type="Proteomes" id="UP000518752">
    <property type="component" value="Unassembled WGS sequence"/>
</dbReference>
<keyword evidence="2" id="KW-0732">Signal</keyword>
<evidence type="ECO:0000256" key="1">
    <source>
        <dbReference type="SAM" id="MobiDB-lite"/>
    </source>
</evidence>
<comment type="caution">
    <text evidence="3">The sequence shown here is derived from an EMBL/GenBank/DDBJ whole genome shotgun (WGS) entry which is preliminary data.</text>
</comment>
<evidence type="ECO:0000313" key="3">
    <source>
        <dbReference type="EMBL" id="KAF5381407.1"/>
    </source>
</evidence>
<dbReference type="EMBL" id="JAACJN010000058">
    <property type="protein sequence ID" value="KAF5381407.1"/>
    <property type="molecule type" value="Genomic_DNA"/>
</dbReference>
<feature type="region of interest" description="Disordered" evidence="1">
    <location>
        <begin position="79"/>
        <end position="101"/>
    </location>
</feature>
<gene>
    <name evidence="3" type="ORF">D9757_009078</name>
</gene>
<evidence type="ECO:0000256" key="2">
    <source>
        <dbReference type="SAM" id="SignalP"/>
    </source>
</evidence>
<evidence type="ECO:0008006" key="5">
    <source>
        <dbReference type="Google" id="ProtNLM"/>
    </source>
</evidence>
<feature type="signal peptide" evidence="2">
    <location>
        <begin position="1"/>
        <end position="21"/>
    </location>
</feature>
<feature type="chain" id="PRO_5034568309" description="Secreted protein" evidence="2">
    <location>
        <begin position="22"/>
        <end position="101"/>
    </location>
</feature>
<name>A0A8H5HDR0_9AGAR</name>
<accession>A0A8H5HDR0</accession>
<organism evidence="3 4">
    <name type="scientific">Collybiopsis confluens</name>
    <dbReference type="NCBI Taxonomy" id="2823264"/>
    <lineage>
        <taxon>Eukaryota</taxon>
        <taxon>Fungi</taxon>
        <taxon>Dikarya</taxon>
        <taxon>Basidiomycota</taxon>
        <taxon>Agaricomycotina</taxon>
        <taxon>Agaricomycetes</taxon>
        <taxon>Agaricomycetidae</taxon>
        <taxon>Agaricales</taxon>
        <taxon>Marasmiineae</taxon>
        <taxon>Omphalotaceae</taxon>
        <taxon>Collybiopsis</taxon>
    </lineage>
</organism>